<dbReference type="AlphaFoldDB" id="A0A0F9HG60"/>
<reference evidence="1" key="1">
    <citation type="journal article" date="2015" name="Nature">
        <title>Complex archaea that bridge the gap between prokaryotes and eukaryotes.</title>
        <authorList>
            <person name="Spang A."/>
            <person name="Saw J.H."/>
            <person name="Jorgensen S.L."/>
            <person name="Zaremba-Niedzwiedzka K."/>
            <person name="Martijn J."/>
            <person name="Lind A.E."/>
            <person name="van Eijk R."/>
            <person name="Schleper C."/>
            <person name="Guy L."/>
            <person name="Ettema T.J."/>
        </authorList>
    </citation>
    <scope>NUCLEOTIDE SEQUENCE</scope>
</reference>
<organism evidence="1">
    <name type="scientific">marine sediment metagenome</name>
    <dbReference type="NCBI Taxonomy" id="412755"/>
    <lineage>
        <taxon>unclassified sequences</taxon>
        <taxon>metagenomes</taxon>
        <taxon>ecological metagenomes</taxon>
    </lineage>
</organism>
<name>A0A0F9HG60_9ZZZZ</name>
<gene>
    <name evidence="1" type="ORF">LCGC14_1787270</name>
</gene>
<comment type="caution">
    <text evidence="1">The sequence shown here is derived from an EMBL/GenBank/DDBJ whole genome shotgun (WGS) entry which is preliminary data.</text>
</comment>
<evidence type="ECO:0000313" key="1">
    <source>
        <dbReference type="EMBL" id="KKM02157.1"/>
    </source>
</evidence>
<dbReference type="EMBL" id="LAZR01017010">
    <property type="protein sequence ID" value="KKM02157.1"/>
    <property type="molecule type" value="Genomic_DNA"/>
</dbReference>
<accession>A0A0F9HG60</accession>
<protein>
    <submittedName>
        <fullName evidence="1">Uncharacterized protein</fullName>
    </submittedName>
</protein>
<feature type="non-terminal residue" evidence="1">
    <location>
        <position position="1"/>
    </location>
</feature>
<sequence length="84" mass="10422">SLRFNVHPDDYDIYWAEYDIFHDTSDVVLQYFEKRYPMRTLLMYSRRDVYWLKKGQMFSKDMRTFSLADIDSKHEEPKYYRATS</sequence>
<proteinExistence type="predicted"/>